<dbReference type="GO" id="GO:0000470">
    <property type="term" value="P:maturation of LSU-rRNA"/>
    <property type="evidence" value="ECO:0007669"/>
    <property type="project" value="TreeGrafter"/>
</dbReference>
<dbReference type="Pfam" id="PF04031">
    <property type="entry name" value="Las1"/>
    <property type="match status" value="1"/>
</dbReference>
<dbReference type="PANTHER" id="PTHR15002">
    <property type="entry name" value="RIBOSOMAL BIOGENESIS PROTEIN LAS1L"/>
    <property type="match status" value="1"/>
</dbReference>
<dbReference type="PANTHER" id="PTHR15002:SF0">
    <property type="entry name" value="RIBOSOMAL BIOGENESIS PROTEIN LAS1L"/>
    <property type="match status" value="1"/>
</dbReference>
<dbReference type="AlphaFoldDB" id="A0A7R8YQN8"/>
<dbReference type="Proteomes" id="UP000594454">
    <property type="component" value="Chromosome 2"/>
</dbReference>
<evidence type="ECO:0000313" key="1">
    <source>
        <dbReference type="EMBL" id="CAD7082056.1"/>
    </source>
</evidence>
<reference evidence="1 2" key="1">
    <citation type="submission" date="2020-11" db="EMBL/GenBank/DDBJ databases">
        <authorList>
            <person name="Wallbank WR R."/>
            <person name="Pardo Diaz C."/>
            <person name="Kozak K."/>
            <person name="Martin S."/>
            <person name="Jiggins C."/>
            <person name="Moest M."/>
            <person name="Warren A I."/>
            <person name="Generalovic N T."/>
            <person name="Byers J.R.P. K."/>
            <person name="Montejo-Kovacevich G."/>
            <person name="Yen C E."/>
        </authorList>
    </citation>
    <scope>NUCLEOTIDE SEQUENCE [LARGE SCALE GENOMIC DNA]</scope>
</reference>
<dbReference type="InterPro" id="IPR007174">
    <property type="entry name" value="Las1"/>
</dbReference>
<dbReference type="GO" id="GO:0030687">
    <property type="term" value="C:preribosome, large subunit precursor"/>
    <property type="evidence" value="ECO:0007669"/>
    <property type="project" value="TreeGrafter"/>
</dbReference>
<name>A0A7R8YQN8_HERIL</name>
<organism evidence="1 2">
    <name type="scientific">Hermetia illucens</name>
    <name type="common">Black soldier fly</name>
    <dbReference type="NCBI Taxonomy" id="343691"/>
    <lineage>
        <taxon>Eukaryota</taxon>
        <taxon>Metazoa</taxon>
        <taxon>Ecdysozoa</taxon>
        <taxon>Arthropoda</taxon>
        <taxon>Hexapoda</taxon>
        <taxon>Insecta</taxon>
        <taxon>Pterygota</taxon>
        <taxon>Neoptera</taxon>
        <taxon>Endopterygota</taxon>
        <taxon>Diptera</taxon>
        <taxon>Brachycera</taxon>
        <taxon>Stratiomyomorpha</taxon>
        <taxon>Stratiomyidae</taxon>
        <taxon>Hermetiinae</taxon>
        <taxon>Hermetia</taxon>
    </lineage>
</organism>
<evidence type="ECO:0000313" key="2">
    <source>
        <dbReference type="Proteomes" id="UP000594454"/>
    </source>
</evidence>
<protein>
    <submittedName>
        <fullName evidence="1">Uncharacterized protein</fullName>
    </submittedName>
</protein>
<dbReference type="GO" id="GO:0004519">
    <property type="term" value="F:endonuclease activity"/>
    <property type="evidence" value="ECO:0007669"/>
    <property type="project" value="InterPro"/>
</dbReference>
<dbReference type="OMA" id="KMEYFLG"/>
<dbReference type="EMBL" id="LR899010">
    <property type="protein sequence ID" value="CAD7082056.1"/>
    <property type="molecule type" value="Genomic_DNA"/>
</dbReference>
<dbReference type="OrthoDB" id="10263222at2759"/>
<keyword evidence="2" id="KW-1185">Reference proteome</keyword>
<gene>
    <name evidence="1" type="ORF">HERILL_LOCUS5124</name>
</gene>
<dbReference type="FunCoup" id="A0A7R8YQN8">
    <property type="interactions" value="12"/>
</dbReference>
<dbReference type="InParanoid" id="A0A7R8YQN8"/>
<accession>A0A7R8YQN8</accession>
<sequence>MSTPNEEEPVPVENELNSTCVRRKTNVSPWRDKKEFDEVHEWIYGADSSHETKEKAYRRMKIWKLRRLNLTPGTILSTLLIIEAELKDAEYTKEGRPLDACAVYSSAFTRFLNYMSAISQAQNMKTMYAAARELNIDPFLVDLRHLCAHGHTMPSLDVFRRTSRYCLNWLREFYWDLEKETMVDVDAKFVRKKNITAFDENVREMFLLYDAASEAVARGYPKVGEAKKHLPNERFSPLKRFAAMSNEDSVENLTQVLVKSISRLVRQGNSLKDLSQIFVEAFLEMTYFFERGCDSTDQKEMEMLIARHQALFQTIATHGFVEDLYHALVEMAENEFENVARRKGAGFWAKQIVVAFVAFKKVKMLQKKQREQNSKTALSLSTINVKAISRDLLEAYESLGYDVKATLMFGDSIKCPWTLSFTREYLLERVEHINEYTVDIIKSCMELIQPPLSEDKNANLAHLIDVYSGNQIGSNSAPGDRIYTLHDDVLKNDLEDSEMKSVSEDKNNQQTFGIWTRMADGQEWHSCPLGRLMWE</sequence>
<proteinExistence type="predicted"/>
<dbReference type="GO" id="GO:0090730">
    <property type="term" value="C:Las1 complex"/>
    <property type="evidence" value="ECO:0007669"/>
    <property type="project" value="InterPro"/>
</dbReference>
<dbReference type="GO" id="GO:0000460">
    <property type="term" value="P:maturation of 5.8S rRNA"/>
    <property type="evidence" value="ECO:0007669"/>
    <property type="project" value="TreeGrafter"/>
</dbReference>